<protein>
    <recommendedName>
        <fullName evidence="2">Tr-type G domain-containing protein</fullName>
    </recommendedName>
</protein>
<dbReference type="Proteomes" id="UP000708148">
    <property type="component" value="Unassembled WGS sequence"/>
</dbReference>
<dbReference type="AlphaFoldDB" id="A0A8S1JEM4"/>
<reference evidence="3" key="1">
    <citation type="submission" date="2020-12" db="EMBL/GenBank/DDBJ databases">
        <authorList>
            <person name="Iha C."/>
        </authorList>
    </citation>
    <scope>NUCLEOTIDE SEQUENCE</scope>
</reference>
<dbReference type="PANTHER" id="PTHR43721:SF9">
    <property type="entry name" value="GTP-BINDING PROTEIN 1"/>
    <property type="match status" value="1"/>
</dbReference>
<feature type="compositionally biased region" description="Basic and acidic residues" evidence="1">
    <location>
        <begin position="636"/>
        <end position="660"/>
    </location>
</feature>
<dbReference type="CDD" id="cd03694">
    <property type="entry name" value="GTPBP_II"/>
    <property type="match status" value="1"/>
</dbReference>
<dbReference type="PANTHER" id="PTHR43721">
    <property type="entry name" value="ELONGATION FACTOR TU-RELATED"/>
    <property type="match status" value="1"/>
</dbReference>
<proteinExistence type="predicted"/>
<feature type="compositionally biased region" description="Basic and acidic residues" evidence="1">
    <location>
        <begin position="573"/>
        <end position="603"/>
    </location>
</feature>
<feature type="domain" description="Tr-type G" evidence="2">
    <location>
        <begin position="189"/>
        <end position="435"/>
    </location>
</feature>
<evidence type="ECO:0000313" key="3">
    <source>
        <dbReference type="EMBL" id="CAD7702244.1"/>
    </source>
</evidence>
<evidence type="ECO:0000313" key="4">
    <source>
        <dbReference type="Proteomes" id="UP000708148"/>
    </source>
</evidence>
<accession>A0A8S1JEM4</accession>
<dbReference type="OrthoDB" id="248233at2759"/>
<evidence type="ECO:0000256" key="1">
    <source>
        <dbReference type="SAM" id="MobiDB-lite"/>
    </source>
</evidence>
<dbReference type="GO" id="GO:0003924">
    <property type="term" value="F:GTPase activity"/>
    <property type="evidence" value="ECO:0007669"/>
    <property type="project" value="InterPro"/>
</dbReference>
<evidence type="ECO:0000259" key="2">
    <source>
        <dbReference type="Pfam" id="PF00009"/>
    </source>
</evidence>
<dbReference type="InterPro" id="IPR000795">
    <property type="entry name" value="T_Tr_GTP-bd_dom"/>
</dbReference>
<feature type="region of interest" description="Disordered" evidence="1">
    <location>
        <begin position="562"/>
        <end position="707"/>
    </location>
</feature>
<dbReference type="InterPro" id="IPR050055">
    <property type="entry name" value="EF-Tu_GTPase"/>
</dbReference>
<feature type="region of interest" description="Disordered" evidence="1">
    <location>
        <begin position="440"/>
        <end position="462"/>
    </location>
</feature>
<dbReference type="SUPFAM" id="SSF52540">
    <property type="entry name" value="P-loop containing nucleoside triphosphate hydrolases"/>
    <property type="match status" value="1"/>
</dbReference>
<feature type="compositionally biased region" description="Polar residues" evidence="1">
    <location>
        <begin position="622"/>
        <end position="631"/>
    </location>
</feature>
<dbReference type="GO" id="GO:0005525">
    <property type="term" value="F:GTP binding"/>
    <property type="evidence" value="ECO:0007669"/>
    <property type="project" value="InterPro"/>
</dbReference>
<feature type="region of interest" description="Disordered" evidence="1">
    <location>
        <begin position="1"/>
        <end position="81"/>
    </location>
</feature>
<dbReference type="InterPro" id="IPR027417">
    <property type="entry name" value="P-loop_NTPase"/>
</dbReference>
<feature type="region of interest" description="Disordered" evidence="1">
    <location>
        <begin position="746"/>
        <end position="768"/>
    </location>
</feature>
<organism evidence="3 4">
    <name type="scientific">Ostreobium quekettii</name>
    <dbReference type="NCBI Taxonomy" id="121088"/>
    <lineage>
        <taxon>Eukaryota</taxon>
        <taxon>Viridiplantae</taxon>
        <taxon>Chlorophyta</taxon>
        <taxon>core chlorophytes</taxon>
        <taxon>Ulvophyceae</taxon>
        <taxon>TCBD clade</taxon>
        <taxon>Bryopsidales</taxon>
        <taxon>Ostreobineae</taxon>
        <taxon>Ostreobiaceae</taxon>
        <taxon>Ostreobium</taxon>
    </lineage>
</organism>
<dbReference type="GO" id="GO:0003746">
    <property type="term" value="F:translation elongation factor activity"/>
    <property type="evidence" value="ECO:0007669"/>
    <property type="project" value="TreeGrafter"/>
</dbReference>
<dbReference type="SUPFAM" id="SSF50447">
    <property type="entry name" value="Translation proteins"/>
    <property type="match status" value="1"/>
</dbReference>
<gene>
    <name evidence="3" type="ORF">OSTQU699_LOCUS7601</name>
</gene>
<dbReference type="Gene3D" id="3.40.50.300">
    <property type="entry name" value="P-loop containing nucleotide triphosphate hydrolases"/>
    <property type="match status" value="1"/>
</dbReference>
<comment type="caution">
    <text evidence="3">The sequence shown here is derived from an EMBL/GenBank/DDBJ whole genome shotgun (WGS) entry which is preliminary data.</text>
</comment>
<sequence length="914" mass="96969">MLDDDLGNLDLGSRRKPRKWVAVAPASTPASEKRKQRGSHKSQGASSQAGVDGALPSPKPDGRDDDDEGRDPTVSGLGPEDEEGCVEYKLRIKDPNAVRFQQLVTQMKYRLSEGEGQCTYYIGVEDDGYPRGLEADDLNASLAVAKRMAESLSATATVRQWCKGASGLHYAILDVQQNCSEDVTGLDIRIAVAGGADSGKSTLVAVMTHGTDGKPILDNGGGSARTTVLRHKHEIETGRTSSISQHMLGYDQDGRVLNYVGVSTLTPAEIGVAATRQINFVDIGGLEKYLKTALYGMTSMLLDYMLLCVSAASGPQRVMREHLAVALALDIPVAVVITKVDAVDAAQAQRVLDDVRQIVEVADKALGARLGEEGPGEACTPCICSEEEAEHWSKELTHQNQRMRSGSYSVPVSIPIFMVSSVTGAGLQLLHTLLSGLQPSTLQRSSDPSSTPAQAEGGSAGRSAGDCGVGCRFQVDQTFDVADVGLVVSGTAVDGTITLGQRLNLGPDADGNFVPVSVSCIQRSQIPVKAVRAGQTATLALSTGGPAGPDLGAAMMDRIRVSRSETDSGDPLETGRTRGDKTDGERTNWTDSAGRTRRDETDGRQTGGTDEAGRTGQDETDGQQTDWTNSADGADGTDRTGQDKAREEGLGRQDASRLGDDTVTQWGQPGDNRPGAPCDAQDLPDGWEGREHWSRSRTPPSPTAPPVKGAVLLGASLGTTTAREFDATVVLLGGHWPPRGLLSGRWPPVDEAADSESDSQSGGSYADLRCGRVDVGRSRSRHRHKTPLYLPVIHAGSIRQAAQVVSMEEHDQEGSRSSLDWVPAPFAAATAVATYPGAAGGDDASDDGELPWCVARVRFRFAHRSEWLQEGVRFIARDTGKGHLSGVGVVRELHFDGDYLTRDGANSMQAGVDT</sequence>
<dbReference type="Gene3D" id="2.40.30.10">
    <property type="entry name" value="Translation factors"/>
    <property type="match status" value="1"/>
</dbReference>
<keyword evidence="4" id="KW-1185">Reference proteome</keyword>
<dbReference type="EMBL" id="CAJHUC010001752">
    <property type="protein sequence ID" value="CAD7702244.1"/>
    <property type="molecule type" value="Genomic_DNA"/>
</dbReference>
<name>A0A8S1JEM4_9CHLO</name>
<dbReference type="InterPro" id="IPR009000">
    <property type="entry name" value="Transl_B-barrel_sf"/>
</dbReference>
<dbReference type="Pfam" id="PF00009">
    <property type="entry name" value="GTP_EFTU"/>
    <property type="match status" value="1"/>
</dbReference>
<feature type="compositionally biased region" description="Polar residues" evidence="1">
    <location>
        <begin position="440"/>
        <end position="453"/>
    </location>
</feature>